<evidence type="ECO:0000259" key="8">
    <source>
        <dbReference type="PROSITE" id="PS50090"/>
    </source>
</evidence>
<gene>
    <name evidence="10" type="ORF">VZT92_000415</name>
</gene>
<evidence type="ECO:0000256" key="5">
    <source>
        <dbReference type="ARBA" id="ARBA00023242"/>
    </source>
</evidence>
<dbReference type="SMART" id="SM00717">
    <property type="entry name" value="SANT"/>
    <property type="match status" value="1"/>
</dbReference>
<dbReference type="GO" id="GO:0003691">
    <property type="term" value="F:double-stranded telomeric DNA binding"/>
    <property type="evidence" value="ECO:0007669"/>
    <property type="project" value="TreeGrafter"/>
</dbReference>
<feature type="domain" description="HTH myb-type" evidence="9">
    <location>
        <begin position="536"/>
        <end position="593"/>
    </location>
</feature>
<feature type="region of interest" description="Disordered" evidence="7">
    <location>
        <begin position="469"/>
        <end position="553"/>
    </location>
</feature>
<dbReference type="GO" id="GO:0042803">
    <property type="term" value="F:protein homodimerization activity"/>
    <property type="evidence" value="ECO:0007669"/>
    <property type="project" value="InterPro"/>
</dbReference>
<evidence type="ECO:0000256" key="7">
    <source>
        <dbReference type="SAM" id="MobiDB-lite"/>
    </source>
</evidence>
<dbReference type="InterPro" id="IPR017930">
    <property type="entry name" value="Myb_dom"/>
</dbReference>
<evidence type="ECO:0000256" key="6">
    <source>
        <dbReference type="ARBA" id="ARBA00023306"/>
    </source>
</evidence>
<keyword evidence="11" id="KW-1185">Reference proteome</keyword>
<dbReference type="Gene3D" id="1.10.10.60">
    <property type="entry name" value="Homeodomain-like"/>
    <property type="match status" value="1"/>
</dbReference>
<evidence type="ECO:0000313" key="11">
    <source>
        <dbReference type="Proteomes" id="UP001488805"/>
    </source>
</evidence>
<evidence type="ECO:0000256" key="4">
    <source>
        <dbReference type="ARBA" id="ARBA00023125"/>
    </source>
</evidence>
<evidence type="ECO:0000313" key="10">
    <source>
        <dbReference type="EMBL" id="KAK9542565.1"/>
    </source>
</evidence>
<evidence type="ECO:0000256" key="3">
    <source>
        <dbReference type="ARBA" id="ARBA00022895"/>
    </source>
</evidence>
<dbReference type="GO" id="GO:0032208">
    <property type="term" value="P:negative regulation of telomere maintenance via recombination"/>
    <property type="evidence" value="ECO:0007669"/>
    <property type="project" value="TreeGrafter"/>
</dbReference>
<keyword evidence="6" id="KW-0131">Cell cycle</keyword>
<dbReference type="CDD" id="cd11660">
    <property type="entry name" value="SANT_TRF"/>
    <property type="match status" value="1"/>
</dbReference>
<feature type="compositionally biased region" description="Polar residues" evidence="7">
    <location>
        <begin position="364"/>
        <end position="376"/>
    </location>
</feature>
<dbReference type="Gene3D" id="1.25.40.210">
    <property type="entry name" value="Telomere repeat-binding factor, dimerisation domain"/>
    <property type="match status" value="1"/>
</dbReference>
<dbReference type="GO" id="GO:0031848">
    <property type="term" value="P:protection from non-homologous end joining at telomere"/>
    <property type="evidence" value="ECO:0007669"/>
    <property type="project" value="InterPro"/>
</dbReference>
<keyword evidence="2" id="KW-0158">Chromosome</keyword>
<evidence type="ECO:0000259" key="9">
    <source>
        <dbReference type="PROSITE" id="PS51294"/>
    </source>
</evidence>
<dbReference type="InterPro" id="IPR001005">
    <property type="entry name" value="SANT/Myb"/>
</dbReference>
<dbReference type="InterPro" id="IPR013867">
    <property type="entry name" value="Telomere_rpt-bd_fac_dimer_dom"/>
</dbReference>
<dbReference type="GO" id="GO:0061820">
    <property type="term" value="P:telomeric D-loop disassembly"/>
    <property type="evidence" value="ECO:0007669"/>
    <property type="project" value="TreeGrafter"/>
</dbReference>
<evidence type="ECO:0008006" key="12">
    <source>
        <dbReference type="Google" id="ProtNLM"/>
    </source>
</evidence>
<feature type="domain" description="Myb-like" evidence="8">
    <location>
        <begin position="536"/>
        <end position="589"/>
    </location>
</feature>
<sequence>MAAMEIVLRNKAAVEATVNRWIVDYYTFISLELFKAEEYQEFCAIRDVIHGVMARPLESSDVMQTKIRVLQFLSRINDGEHLDLFYESDESLTPLESALMVLENITQEYNTSLPKHDFDSVHSSLKEMMVGLLIKNNQFDKAEEVLKKHFPKSMVGKRATFMGLIKKKSNVHEVIKQIDFQQFKKQMLAFCQRLCPFNVPFLHKAATQLLDKRIAEQDVNAAGPDEQDEAVPSSSPPANTIECVPCKYTIIQKTRLELAYKALAASSDEGIFAQLEDEVEEEEQARKEALLQRFSTAPKEGTILDSEQDGLFHRHSGSPMEASPADQPPQTDAVSQTESGLLPKTPPALRNLHTVARLVVEPDSQGSSQCRAASQEQETDVRAEEPPQPPAIPDNDSQSLLADIEVSKPMRMIPRRANKICSRASTSWAELSADGEEDQPGSVGKHHDQSESLFSRMPEAVCIIDSSLDYSPEPSLVPRTSSTPSRDSTEDQAPCHSKWKQLYNTAKESKETWSDEEAGPSSRMNPREDNESTISNPGHRKRKWSESETNKLKEGVQRFGDGNWTKIKAYYDFKDRTNVNLKDRWRTLKRLNMI</sequence>
<feature type="region of interest" description="Disordered" evidence="7">
    <location>
        <begin position="361"/>
        <end position="399"/>
    </location>
</feature>
<dbReference type="InterPro" id="IPR036507">
    <property type="entry name" value="Telomere_rpt-bd_fac_dimer_sf"/>
</dbReference>
<feature type="compositionally biased region" description="Basic and acidic residues" evidence="7">
    <location>
        <begin position="544"/>
        <end position="553"/>
    </location>
</feature>
<dbReference type="GO" id="GO:0005654">
    <property type="term" value="C:nucleoplasm"/>
    <property type="evidence" value="ECO:0007669"/>
    <property type="project" value="UniProtKB-ARBA"/>
</dbReference>
<dbReference type="SUPFAM" id="SSF63600">
    <property type="entry name" value="Telomeric repeat binding factor (TRF) dimerisation domain"/>
    <property type="match status" value="1"/>
</dbReference>
<comment type="subcellular location">
    <subcellularLocation>
        <location evidence="1">Chromosome</location>
        <location evidence="1">Telomere</location>
    </subcellularLocation>
</comment>
<dbReference type="PANTHER" id="PTHR46833">
    <property type="entry name" value="TELOMERIC REPEAT-BINDING FACTOR 2 TERF2"/>
    <property type="match status" value="1"/>
</dbReference>
<feature type="region of interest" description="Disordered" evidence="7">
    <location>
        <begin position="431"/>
        <end position="450"/>
    </location>
</feature>
<keyword evidence="4" id="KW-0238">DNA-binding</keyword>
<dbReference type="PANTHER" id="PTHR46833:SF1">
    <property type="entry name" value="TELOMERIC REPEAT-BINDING FACTOR 2"/>
    <property type="match status" value="1"/>
</dbReference>
<dbReference type="PROSITE" id="PS51294">
    <property type="entry name" value="HTH_MYB"/>
    <property type="match status" value="1"/>
</dbReference>
<dbReference type="GO" id="GO:0070198">
    <property type="term" value="P:protein localization to chromosome, telomeric region"/>
    <property type="evidence" value="ECO:0007669"/>
    <property type="project" value="TreeGrafter"/>
</dbReference>
<organism evidence="10 11">
    <name type="scientific">Zoarces viviparus</name>
    <name type="common">Viviparous eelpout</name>
    <name type="synonym">Blennius viviparus</name>
    <dbReference type="NCBI Taxonomy" id="48416"/>
    <lineage>
        <taxon>Eukaryota</taxon>
        <taxon>Metazoa</taxon>
        <taxon>Chordata</taxon>
        <taxon>Craniata</taxon>
        <taxon>Vertebrata</taxon>
        <taxon>Euteleostomi</taxon>
        <taxon>Actinopterygii</taxon>
        <taxon>Neopterygii</taxon>
        <taxon>Teleostei</taxon>
        <taxon>Neoteleostei</taxon>
        <taxon>Acanthomorphata</taxon>
        <taxon>Eupercaria</taxon>
        <taxon>Perciformes</taxon>
        <taxon>Cottioidei</taxon>
        <taxon>Zoarcales</taxon>
        <taxon>Zoarcidae</taxon>
        <taxon>Zoarcinae</taxon>
        <taxon>Zoarces</taxon>
    </lineage>
</organism>
<dbReference type="Proteomes" id="UP001488805">
    <property type="component" value="Unassembled WGS sequence"/>
</dbReference>
<reference evidence="10 11" key="1">
    <citation type="journal article" date="2024" name="Genome Biol. Evol.">
        <title>Chromosome-level genome assembly of the viviparous eelpout Zoarces viviparus.</title>
        <authorList>
            <person name="Fuhrmann N."/>
            <person name="Brasseur M.V."/>
            <person name="Bakowski C.E."/>
            <person name="Podsiadlowski L."/>
            <person name="Prost S."/>
            <person name="Krehenwinkel H."/>
            <person name="Mayer C."/>
        </authorList>
    </citation>
    <scope>NUCLEOTIDE SEQUENCE [LARGE SCALE GENOMIC DNA]</scope>
    <source>
        <strain evidence="10">NO-MEL_2022_Ind0_liver</strain>
    </source>
</reference>
<name>A0AAW1G7K9_ZOAVI</name>
<dbReference type="GO" id="GO:0003720">
    <property type="term" value="F:telomerase activity"/>
    <property type="evidence" value="ECO:0007669"/>
    <property type="project" value="TreeGrafter"/>
</dbReference>
<evidence type="ECO:0000256" key="2">
    <source>
        <dbReference type="ARBA" id="ARBA00022454"/>
    </source>
</evidence>
<feature type="compositionally biased region" description="Polar residues" evidence="7">
    <location>
        <begin position="328"/>
        <end position="339"/>
    </location>
</feature>
<dbReference type="Pfam" id="PF00249">
    <property type="entry name" value="Myb_DNA-binding"/>
    <property type="match status" value="1"/>
</dbReference>
<dbReference type="GO" id="GO:0070187">
    <property type="term" value="C:shelterin complex"/>
    <property type="evidence" value="ECO:0007669"/>
    <property type="project" value="TreeGrafter"/>
</dbReference>
<evidence type="ECO:0000256" key="1">
    <source>
        <dbReference type="ARBA" id="ARBA00004574"/>
    </source>
</evidence>
<dbReference type="GO" id="GO:0031627">
    <property type="term" value="P:telomeric loop formation"/>
    <property type="evidence" value="ECO:0007669"/>
    <property type="project" value="TreeGrafter"/>
</dbReference>
<dbReference type="GO" id="GO:0098505">
    <property type="term" value="F:G-rich strand telomeric DNA binding"/>
    <property type="evidence" value="ECO:0007669"/>
    <property type="project" value="TreeGrafter"/>
</dbReference>
<dbReference type="InterPro" id="IPR009057">
    <property type="entry name" value="Homeodomain-like_sf"/>
</dbReference>
<proteinExistence type="predicted"/>
<keyword evidence="5" id="KW-0539">Nucleus</keyword>
<protein>
    <recommendedName>
        <fullName evidence="12">Telomeric repeat-binding factor 2</fullName>
    </recommendedName>
</protein>
<feature type="region of interest" description="Disordered" evidence="7">
    <location>
        <begin position="310"/>
        <end position="348"/>
    </location>
</feature>
<dbReference type="PROSITE" id="PS50090">
    <property type="entry name" value="MYB_LIKE"/>
    <property type="match status" value="1"/>
</dbReference>
<comment type="caution">
    <text evidence="10">The sequence shown here is derived from an EMBL/GenBank/DDBJ whole genome shotgun (WGS) entry which is preliminary data.</text>
</comment>
<dbReference type="GO" id="GO:0032210">
    <property type="term" value="P:regulation of telomere maintenance via telomerase"/>
    <property type="evidence" value="ECO:0007669"/>
    <property type="project" value="TreeGrafter"/>
</dbReference>
<dbReference type="AlphaFoldDB" id="A0AAW1G7K9"/>
<dbReference type="InterPro" id="IPR030657">
    <property type="entry name" value="TERF2"/>
</dbReference>
<accession>A0AAW1G7K9</accession>
<keyword evidence="3" id="KW-0779">Telomere</keyword>
<dbReference type="EMBL" id="JBCEZU010000001">
    <property type="protein sequence ID" value="KAK9542565.1"/>
    <property type="molecule type" value="Genomic_DNA"/>
</dbReference>
<dbReference type="GO" id="GO:1905839">
    <property type="term" value="P:negative regulation of telomeric D-loop disassembly"/>
    <property type="evidence" value="ECO:0007669"/>
    <property type="project" value="TreeGrafter"/>
</dbReference>
<dbReference type="SUPFAM" id="SSF46689">
    <property type="entry name" value="Homeodomain-like"/>
    <property type="match status" value="1"/>
</dbReference>
<dbReference type="Pfam" id="PF08558">
    <property type="entry name" value="TRF"/>
    <property type="match status" value="1"/>
</dbReference>